<comment type="caution">
    <text evidence="1">The sequence shown here is derived from an EMBL/GenBank/DDBJ whole genome shotgun (WGS) entry which is preliminary data.</text>
</comment>
<dbReference type="EMBL" id="SDKC01000001">
    <property type="protein sequence ID" value="RXS75143.1"/>
    <property type="molecule type" value="Genomic_DNA"/>
</dbReference>
<evidence type="ECO:0000313" key="2">
    <source>
        <dbReference type="Proteomes" id="UP000290106"/>
    </source>
</evidence>
<gene>
    <name evidence="1" type="ORF">ETP43_07870</name>
</gene>
<dbReference type="Proteomes" id="UP000290106">
    <property type="component" value="Unassembled WGS sequence"/>
</dbReference>
<proteinExistence type="predicted"/>
<accession>A0A4Q1RHL0</accession>
<name>A0A4Q1RHL0_9FIRM</name>
<keyword evidence="2" id="KW-1185">Reference proteome</keyword>
<sequence>MNNKHRERSVKRAKKATVRERLADLLELPGDLAYNGCIITLIGEREILLENYRSILEYRSDHLLVLTGNGKIRIQGVALHVLYYTELEMKVTGQITSVLYEI</sequence>
<protein>
    <submittedName>
        <fullName evidence="1">Sporulation protein</fullName>
    </submittedName>
</protein>
<dbReference type="OrthoDB" id="2989236at2"/>
<dbReference type="InterPro" id="IPR022476">
    <property type="entry name" value="Spore_YabP/YqfC"/>
</dbReference>
<dbReference type="Pfam" id="PF07873">
    <property type="entry name" value="YabP"/>
    <property type="match status" value="1"/>
</dbReference>
<organism evidence="1 2">
    <name type="scientific">Blautia faecicola</name>
    <dbReference type="NCBI Taxonomy" id="2509240"/>
    <lineage>
        <taxon>Bacteria</taxon>
        <taxon>Bacillati</taxon>
        <taxon>Bacillota</taxon>
        <taxon>Clostridia</taxon>
        <taxon>Lachnospirales</taxon>
        <taxon>Lachnospiraceae</taxon>
        <taxon>Blautia</taxon>
    </lineage>
</organism>
<evidence type="ECO:0000313" key="1">
    <source>
        <dbReference type="EMBL" id="RXS75143.1"/>
    </source>
</evidence>
<reference evidence="1 2" key="1">
    <citation type="submission" date="2019-01" db="EMBL/GenBank/DDBJ databases">
        <title>Blautia sp. nov. KGMB01111 isolated human feces.</title>
        <authorList>
            <person name="Park J.-E."/>
            <person name="Kim J.-S."/>
            <person name="Park S.-H."/>
        </authorList>
    </citation>
    <scope>NUCLEOTIDE SEQUENCE [LARGE SCALE GENOMIC DNA]</scope>
    <source>
        <strain evidence="1 2">KGMB01111</strain>
    </source>
</reference>
<dbReference type="AlphaFoldDB" id="A0A4Q1RHL0"/>